<evidence type="ECO:0000256" key="1">
    <source>
        <dbReference type="SAM" id="SignalP"/>
    </source>
</evidence>
<dbReference type="InterPro" id="IPR000757">
    <property type="entry name" value="Beta-glucanase-like"/>
</dbReference>
<dbReference type="GO" id="GO:0004553">
    <property type="term" value="F:hydrolase activity, hydrolyzing O-glycosyl compounds"/>
    <property type="evidence" value="ECO:0007669"/>
    <property type="project" value="InterPro"/>
</dbReference>
<name>A0AAN6GUK2_9BASI</name>
<sequence>MASKVFLSALLLLAGTSGLLAAADARPSLLSDVALEQLRNRDEQSRRRSVVDISSSSTTAQVLAKCDCGFNDLTEGADPTQVWTSLWKADFTTMRPQDLSNGFRFMRNEISRQKSEMSRAFNPSNAALCDDGLCLTVQPVGQDNKVPCAGVYTKETDMHFGNYYAEVQIPSTQGTVSAFYVYKTDENEVDMEVSINSIPQLLLMLFKAHMTLTTAALKFNNLAGAPNDSIKDTVKPQIYNGSQPDPRTYQKTAFPPGVDMSQDFHTWGFHWRSSSVTYGLDGVFTDVITVNVPQLPGVVSFSHWSDGNPSYSGGPPTQPTVLKYRRAWAFWNDTTASMPCKITKAACSLDARVPPGSSPAAISSARARVMKAATHHPVLLGLLLPAVLLSIS</sequence>
<dbReference type="Pfam" id="PF00722">
    <property type="entry name" value="Glyco_hydro_16"/>
    <property type="match status" value="1"/>
</dbReference>
<dbReference type="InterPro" id="IPR013320">
    <property type="entry name" value="ConA-like_dom_sf"/>
</dbReference>
<evidence type="ECO:0000259" key="2">
    <source>
        <dbReference type="PROSITE" id="PS51762"/>
    </source>
</evidence>
<feature type="domain" description="GH16" evidence="2">
    <location>
        <begin position="85"/>
        <end position="333"/>
    </location>
</feature>
<dbReference type="CDD" id="cd00413">
    <property type="entry name" value="Glyco_hydrolase_16"/>
    <property type="match status" value="1"/>
</dbReference>
<keyword evidence="1" id="KW-0732">Signal</keyword>
<feature type="chain" id="PRO_5042944735" description="GH16 domain-containing protein" evidence="1">
    <location>
        <begin position="26"/>
        <end position="392"/>
    </location>
</feature>
<evidence type="ECO:0000313" key="3">
    <source>
        <dbReference type="EMBL" id="KAK0550646.1"/>
    </source>
</evidence>
<dbReference type="GO" id="GO:0005975">
    <property type="term" value="P:carbohydrate metabolic process"/>
    <property type="evidence" value="ECO:0007669"/>
    <property type="project" value="InterPro"/>
</dbReference>
<dbReference type="PANTHER" id="PTHR38121:SF2">
    <property type="entry name" value="ACYLTRANSFERASE 3 DOMAIN-CONTAINING PROTEIN"/>
    <property type="match status" value="1"/>
</dbReference>
<keyword evidence="4" id="KW-1185">Reference proteome</keyword>
<accession>A0AAN6GUK2</accession>
<comment type="caution">
    <text evidence="3">The sequence shown here is derived from an EMBL/GenBank/DDBJ whole genome shotgun (WGS) entry which is preliminary data.</text>
</comment>
<organism evidence="3 4">
    <name type="scientific">Tilletia horrida</name>
    <dbReference type="NCBI Taxonomy" id="155126"/>
    <lineage>
        <taxon>Eukaryota</taxon>
        <taxon>Fungi</taxon>
        <taxon>Dikarya</taxon>
        <taxon>Basidiomycota</taxon>
        <taxon>Ustilaginomycotina</taxon>
        <taxon>Exobasidiomycetes</taxon>
        <taxon>Tilletiales</taxon>
        <taxon>Tilletiaceae</taxon>
        <taxon>Tilletia</taxon>
    </lineage>
</organism>
<reference evidence="3" key="1">
    <citation type="journal article" date="2023" name="PhytoFront">
        <title>Draft Genome Resources of Seven Strains of Tilletia horrida, Causal Agent of Kernel Smut of Rice.</title>
        <authorList>
            <person name="Khanal S."/>
            <person name="Antony Babu S."/>
            <person name="Zhou X.G."/>
        </authorList>
    </citation>
    <scope>NUCLEOTIDE SEQUENCE</scope>
    <source>
        <strain evidence="3">TX6</strain>
    </source>
</reference>
<dbReference type="PANTHER" id="PTHR38121">
    <property type="entry name" value="GH16 DOMAIN-CONTAINING PROTEIN"/>
    <property type="match status" value="1"/>
</dbReference>
<dbReference type="AlphaFoldDB" id="A0AAN6GUK2"/>
<dbReference type="SUPFAM" id="SSF49899">
    <property type="entry name" value="Concanavalin A-like lectins/glucanases"/>
    <property type="match status" value="1"/>
</dbReference>
<dbReference type="EMBL" id="JAPDMZ010000089">
    <property type="protein sequence ID" value="KAK0550646.1"/>
    <property type="molecule type" value="Genomic_DNA"/>
</dbReference>
<feature type="signal peptide" evidence="1">
    <location>
        <begin position="1"/>
        <end position="25"/>
    </location>
</feature>
<proteinExistence type="predicted"/>
<dbReference type="Proteomes" id="UP001176517">
    <property type="component" value="Unassembled WGS sequence"/>
</dbReference>
<evidence type="ECO:0000313" key="4">
    <source>
        <dbReference type="Proteomes" id="UP001176517"/>
    </source>
</evidence>
<protein>
    <recommendedName>
        <fullName evidence="2">GH16 domain-containing protein</fullName>
    </recommendedName>
</protein>
<dbReference type="PROSITE" id="PS51762">
    <property type="entry name" value="GH16_2"/>
    <property type="match status" value="1"/>
</dbReference>
<dbReference type="Gene3D" id="2.60.120.200">
    <property type="match status" value="1"/>
</dbReference>
<gene>
    <name evidence="3" type="ORF">OC846_003578</name>
</gene>